<dbReference type="SUPFAM" id="SSF56209">
    <property type="entry name" value="Nitrile hydratase alpha chain"/>
    <property type="match status" value="1"/>
</dbReference>
<dbReference type="GeneID" id="68845742"/>
<dbReference type="Proteomes" id="UP000004848">
    <property type="component" value="Unassembled WGS sequence"/>
</dbReference>
<proteinExistence type="predicted"/>
<dbReference type="EMBL" id="AAUW01000004">
    <property type="protein sequence ID" value="EAV44987.1"/>
    <property type="molecule type" value="Genomic_DNA"/>
</dbReference>
<reference evidence="1 2" key="1">
    <citation type="submission" date="2006-05" db="EMBL/GenBank/DDBJ databases">
        <authorList>
            <person name="King G."/>
            <person name="Ferriera S."/>
            <person name="Johnson J."/>
            <person name="Kravitz S."/>
            <person name="Beeson K."/>
            <person name="Sutton G."/>
            <person name="Rogers Y.-H."/>
            <person name="Friedman R."/>
            <person name="Frazier M."/>
            <person name="Venter J.C."/>
        </authorList>
    </citation>
    <scope>NUCLEOTIDE SEQUENCE [LARGE SCALE GENOMIC DNA]</scope>
    <source>
        <strain evidence="2">ATCC 25650 / DSM 13394 / JCM 20685 / NBRC 16684 / NCIMB 2208 / IAM 12614 / B1</strain>
    </source>
</reference>
<organism evidence="1 2">
    <name type="scientific">Roseibium aggregatum (strain ATCC 25650 / DSM 13394 / JCM 20685 / NBRC 16684 / NCIMB 2208 / IAM 12614 / B1)</name>
    <name type="common">Stappia aggregata</name>
    <dbReference type="NCBI Taxonomy" id="384765"/>
    <lineage>
        <taxon>Bacteria</taxon>
        <taxon>Pseudomonadati</taxon>
        <taxon>Pseudomonadota</taxon>
        <taxon>Alphaproteobacteria</taxon>
        <taxon>Hyphomicrobiales</taxon>
        <taxon>Stappiaceae</taxon>
        <taxon>Roseibium</taxon>
    </lineage>
</organism>
<dbReference type="OrthoDB" id="7678600at2"/>
<dbReference type="GO" id="GO:0046914">
    <property type="term" value="F:transition metal ion binding"/>
    <property type="evidence" value="ECO:0007669"/>
    <property type="project" value="InterPro"/>
</dbReference>
<evidence type="ECO:0008006" key="3">
    <source>
        <dbReference type="Google" id="ProtNLM"/>
    </source>
</evidence>
<protein>
    <recommendedName>
        <fullName evidence="3">NHLP leader peptide family natural product</fullName>
    </recommendedName>
</protein>
<accession>A0NQC9</accession>
<dbReference type="GO" id="GO:0003824">
    <property type="term" value="F:catalytic activity"/>
    <property type="evidence" value="ECO:0007669"/>
    <property type="project" value="InterPro"/>
</dbReference>
<sequence>MARFPYYQRNVKDLGRLIARAATDEHFRRELERDPAGVISKIGLPKETVALLRFKIVDQKSTPNAVALPFRLNDKKLESSNEEYLKRLSATFSLN</sequence>
<dbReference type="InterPro" id="IPR036648">
    <property type="entry name" value="CN_Hdrase_a/SCN_Hdrase_g_sf"/>
</dbReference>
<gene>
    <name evidence="1" type="ORF">SIAM614_13268</name>
</gene>
<name>A0NQC9_ROSAI</name>
<evidence type="ECO:0000313" key="2">
    <source>
        <dbReference type="Proteomes" id="UP000004848"/>
    </source>
</evidence>
<dbReference type="RefSeq" id="WP_006933132.1">
    <property type="nucleotide sequence ID" value="NZ_AAUW01000004.1"/>
</dbReference>
<evidence type="ECO:0000313" key="1">
    <source>
        <dbReference type="EMBL" id="EAV44987.1"/>
    </source>
</evidence>
<dbReference type="eggNOG" id="ENOG5033KJF">
    <property type="taxonomic scope" value="Bacteria"/>
</dbReference>
<dbReference type="AlphaFoldDB" id="A0NQC9"/>
<comment type="caution">
    <text evidence="1">The sequence shown here is derived from an EMBL/GenBank/DDBJ whole genome shotgun (WGS) entry which is preliminary data.</text>
</comment>